<comment type="caution">
    <text evidence="4">The sequence shown here is derived from an EMBL/GenBank/DDBJ whole genome shotgun (WGS) entry which is preliminary data.</text>
</comment>
<dbReference type="PROSITE" id="PS50043">
    <property type="entry name" value="HTH_LUXR_2"/>
    <property type="match status" value="1"/>
</dbReference>
<dbReference type="InterPro" id="IPR000792">
    <property type="entry name" value="Tscrpt_reg_LuxR_C"/>
</dbReference>
<dbReference type="SUPFAM" id="SSF46894">
    <property type="entry name" value="C-terminal effector domain of the bipartite response regulators"/>
    <property type="match status" value="1"/>
</dbReference>
<evidence type="ECO:0000256" key="2">
    <source>
        <dbReference type="ARBA" id="ARBA00022840"/>
    </source>
</evidence>
<dbReference type="InterPro" id="IPR036388">
    <property type="entry name" value="WH-like_DNA-bd_sf"/>
</dbReference>
<dbReference type="PRINTS" id="PR00038">
    <property type="entry name" value="HTHLUXR"/>
</dbReference>
<accession>A0ABN3W0C6</accession>
<evidence type="ECO:0000256" key="1">
    <source>
        <dbReference type="ARBA" id="ARBA00022741"/>
    </source>
</evidence>
<dbReference type="CDD" id="cd06170">
    <property type="entry name" value="LuxR_C_like"/>
    <property type="match status" value="1"/>
</dbReference>
<sequence>MEERLADLGKGISVAGPRSLPGPRKGDGDEVLGEPARFFGRRDEILLFSEYARSVRSGWARAVLIEGEAGIGKTSLINRLLQDLGDFLVLQATGDRTETDLPFGVIGQLTRNVPDAWLAEFPLLGRGALFPSSGDSTSPFSVGAQFIRLLDELQAARPVAVVVDDMSWTDELSQRVLAFVMRRLWADRVLLVFALRTEEAALPRSACDWRRLILGVPNGHRLVLDALSLEDVVEWVEGSAGGHSPPPGTAERLHRITHGHPLYLQTVLAETAAPRLAVAPGLVPVPQPLSAALRHQFEILPADSRALLEALAVLDGWAPLRFAARLSGVEDMSAAVQPLVDAGMVRHRSDGLIRHVSLRHALQRDVILSATPARRLRELHAAAAPLVDSTSSWRHKVAAAAGASPRLASDLEQAATEAIEAGDMERAATYLLWAADLVGAREQRERLLLTAAAYLIWLDKFSRVEPLMHEVRSCGPTPLRDLVVAAFAISQGAPAASERQMARAMESAEAVPGMDWAAAMAGVWLGTHCVIEGRGEEAARFSRHVLRMNSTGRHFTRRAKINLVYSSGFRGARTALRQLEDVYAPAGRSEVDSEADRLMWRGIYRALSGELRSGEKDIVAGLELGKIAGLSMLDEFGQVHLGLVRYLSGVWDEAMISARNSIVVQSAEGRPWLYAHSYGLLACVHAGRGDVVSARRYARIADESLLGVSCLAWPVIAKATISQAAGDHRSMLDALRPLLDVPDTAGQRLLELWWVPLHAEALIECDRRAEAEKAMEHLKSLAAETPYLRLPESWLHGRLMERSGDRQAAMRLYETAVKSPVRADENPIHRASAEHSYGAALLAAGERGEGRTWLTTARDRFMAITAFPFARRCEGLLAEGEHFESSQADKLEGMTERERHVAHLVGNGLTNKEIAAELFISMHTVDYHLRNIYGKLGINSRRRLRDHMQGVGSRPALS</sequence>
<dbReference type="InterPro" id="IPR016032">
    <property type="entry name" value="Sig_transdc_resp-reg_C-effctor"/>
</dbReference>
<organism evidence="4 5">
    <name type="scientific">Streptosporangium fragile</name>
    <dbReference type="NCBI Taxonomy" id="46186"/>
    <lineage>
        <taxon>Bacteria</taxon>
        <taxon>Bacillati</taxon>
        <taxon>Actinomycetota</taxon>
        <taxon>Actinomycetes</taxon>
        <taxon>Streptosporangiales</taxon>
        <taxon>Streptosporangiaceae</taxon>
        <taxon>Streptosporangium</taxon>
    </lineage>
</organism>
<name>A0ABN3W0C6_9ACTN</name>
<dbReference type="Gene3D" id="1.10.10.10">
    <property type="entry name" value="Winged helix-like DNA-binding domain superfamily/Winged helix DNA-binding domain"/>
    <property type="match status" value="1"/>
</dbReference>
<dbReference type="Pfam" id="PF00196">
    <property type="entry name" value="GerE"/>
    <property type="match status" value="1"/>
</dbReference>
<dbReference type="InterPro" id="IPR027417">
    <property type="entry name" value="P-loop_NTPase"/>
</dbReference>
<proteinExistence type="predicted"/>
<dbReference type="Gene3D" id="3.40.50.300">
    <property type="entry name" value="P-loop containing nucleotide triphosphate hydrolases"/>
    <property type="match status" value="1"/>
</dbReference>
<keyword evidence="2" id="KW-0067">ATP-binding</keyword>
<dbReference type="PANTHER" id="PTHR16305:SF35">
    <property type="entry name" value="TRANSCRIPTIONAL ACTIVATOR DOMAIN"/>
    <property type="match status" value="1"/>
</dbReference>
<keyword evidence="1" id="KW-0547">Nucleotide-binding</keyword>
<dbReference type="PROSITE" id="PS00622">
    <property type="entry name" value="HTH_LUXR_1"/>
    <property type="match status" value="1"/>
</dbReference>
<dbReference type="EMBL" id="BAAAVI010000029">
    <property type="protein sequence ID" value="GAA2879334.1"/>
    <property type="molecule type" value="Genomic_DNA"/>
</dbReference>
<evidence type="ECO:0000313" key="4">
    <source>
        <dbReference type="EMBL" id="GAA2879334.1"/>
    </source>
</evidence>
<dbReference type="SUPFAM" id="SSF52540">
    <property type="entry name" value="P-loop containing nucleoside triphosphate hydrolases"/>
    <property type="match status" value="1"/>
</dbReference>
<protein>
    <submittedName>
        <fullName evidence="4">LuxR family transcriptional regulator</fullName>
    </submittedName>
</protein>
<evidence type="ECO:0000313" key="5">
    <source>
        <dbReference type="Proteomes" id="UP001500831"/>
    </source>
</evidence>
<dbReference type="SMART" id="SM00421">
    <property type="entry name" value="HTH_LUXR"/>
    <property type="match status" value="1"/>
</dbReference>
<reference evidence="4 5" key="1">
    <citation type="journal article" date="2019" name="Int. J. Syst. Evol. Microbiol.">
        <title>The Global Catalogue of Microorganisms (GCM) 10K type strain sequencing project: providing services to taxonomists for standard genome sequencing and annotation.</title>
        <authorList>
            <consortium name="The Broad Institute Genomics Platform"/>
            <consortium name="The Broad Institute Genome Sequencing Center for Infectious Disease"/>
            <person name="Wu L."/>
            <person name="Ma J."/>
        </authorList>
    </citation>
    <scope>NUCLEOTIDE SEQUENCE [LARGE SCALE GENOMIC DNA]</scope>
    <source>
        <strain evidence="4 5">JCM 6242</strain>
    </source>
</reference>
<dbReference type="Pfam" id="PF13191">
    <property type="entry name" value="AAA_16"/>
    <property type="match status" value="1"/>
</dbReference>
<keyword evidence="5" id="KW-1185">Reference proteome</keyword>
<evidence type="ECO:0000259" key="3">
    <source>
        <dbReference type="PROSITE" id="PS50043"/>
    </source>
</evidence>
<gene>
    <name evidence="4" type="ORF">GCM10010517_41590</name>
</gene>
<feature type="domain" description="HTH luxR-type" evidence="3">
    <location>
        <begin position="887"/>
        <end position="952"/>
    </location>
</feature>
<dbReference type="InterPro" id="IPR041664">
    <property type="entry name" value="AAA_16"/>
</dbReference>
<dbReference type="Proteomes" id="UP001500831">
    <property type="component" value="Unassembled WGS sequence"/>
</dbReference>
<dbReference type="PANTHER" id="PTHR16305">
    <property type="entry name" value="TESTICULAR SOLUBLE ADENYLYL CYCLASE"/>
    <property type="match status" value="1"/>
</dbReference>